<keyword evidence="2" id="KW-1185">Reference proteome</keyword>
<name>A0ACC0BVA0_CATRO</name>
<comment type="caution">
    <text evidence="1">The sequence shown here is derived from an EMBL/GenBank/DDBJ whole genome shotgun (WGS) entry which is preliminary data.</text>
</comment>
<gene>
    <name evidence="1" type="ORF">M9H77_07418</name>
</gene>
<protein>
    <submittedName>
        <fullName evidence="1">Uncharacterized protein</fullName>
    </submittedName>
</protein>
<organism evidence="1 2">
    <name type="scientific">Catharanthus roseus</name>
    <name type="common">Madagascar periwinkle</name>
    <name type="synonym">Vinca rosea</name>
    <dbReference type="NCBI Taxonomy" id="4058"/>
    <lineage>
        <taxon>Eukaryota</taxon>
        <taxon>Viridiplantae</taxon>
        <taxon>Streptophyta</taxon>
        <taxon>Embryophyta</taxon>
        <taxon>Tracheophyta</taxon>
        <taxon>Spermatophyta</taxon>
        <taxon>Magnoliopsida</taxon>
        <taxon>eudicotyledons</taxon>
        <taxon>Gunneridae</taxon>
        <taxon>Pentapetalae</taxon>
        <taxon>asterids</taxon>
        <taxon>lamiids</taxon>
        <taxon>Gentianales</taxon>
        <taxon>Apocynaceae</taxon>
        <taxon>Rauvolfioideae</taxon>
        <taxon>Vinceae</taxon>
        <taxon>Catharanthinae</taxon>
        <taxon>Catharanthus</taxon>
    </lineage>
</organism>
<dbReference type="EMBL" id="CM044702">
    <property type="protein sequence ID" value="KAI5676468.1"/>
    <property type="molecule type" value="Genomic_DNA"/>
</dbReference>
<evidence type="ECO:0000313" key="1">
    <source>
        <dbReference type="EMBL" id="KAI5676468.1"/>
    </source>
</evidence>
<accession>A0ACC0BVA0</accession>
<sequence>MVAFIEDTMKNGLKRKNEGKLPKLLMIHTISKEYSIELSGRTWPPSQTDPAGKRGFKTSKLNMEDDLCHVQQALEGLEQQLSCLGKGVKDLRREEEIILEQSSGRNLAWEKEVEPCSIPIV</sequence>
<evidence type="ECO:0000313" key="2">
    <source>
        <dbReference type="Proteomes" id="UP001060085"/>
    </source>
</evidence>
<proteinExistence type="predicted"/>
<dbReference type="Proteomes" id="UP001060085">
    <property type="component" value="Linkage Group LG02"/>
</dbReference>
<reference evidence="2" key="1">
    <citation type="journal article" date="2023" name="Nat. Plants">
        <title>Single-cell RNA sequencing provides a high-resolution roadmap for understanding the multicellular compartmentation of specialized metabolism.</title>
        <authorList>
            <person name="Sun S."/>
            <person name="Shen X."/>
            <person name="Li Y."/>
            <person name="Li Y."/>
            <person name="Wang S."/>
            <person name="Li R."/>
            <person name="Zhang H."/>
            <person name="Shen G."/>
            <person name="Guo B."/>
            <person name="Wei J."/>
            <person name="Xu J."/>
            <person name="St-Pierre B."/>
            <person name="Chen S."/>
            <person name="Sun C."/>
        </authorList>
    </citation>
    <scope>NUCLEOTIDE SEQUENCE [LARGE SCALE GENOMIC DNA]</scope>
</reference>